<keyword evidence="3" id="KW-1185">Reference proteome</keyword>
<dbReference type="Gene3D" id="3.30.870.30">
    <property type="entry name" value="MITD, C-terminal phospholipase D-like domain"/>
    <property type="match status" value="1"/>
</dbReference>
<sequence length="256" mass="29680">MALKRKGLEMMKKSWNVHQDLNYIVRAERCEKEGCILESQKLYEEGINKLRNSLKECINPSNQEFYKTKLKQFEQKAHLLNKHIEKATIKSQLVEQVFIPQDVRGHSFSKIFEKFLNESIAEVHIYEPFMEIEQHFKNLVCFIEVLVKSCPNLQFIRLITKRDPRLTSQQLRIFQGLKADLASGDVSFNHQFNPTVTRIPLKLLKALVREQKCEQEIDAYVKMNDNIPKTIKKDLPTNSSALLGEGNDISLASSSD</sequence>
<accession>A0A1A9VNA3</accession>
<evidence type="ECO:0000313" key="3">
    <source>
        <dbReference type="Proteomes" id="UP000078200"/>
    </source>
</evidence>
<evidence type="ECO:0000259" key="1">
    <source>
        <dbReference type="Pfam" id="PF16565"/>
    </source>
</evidence>
<name>A0A1A9VNA3_GLOAU</name>
<evidence type="ECO:0000313" key="2">
    <source>
        <dbReference type="EnsemblMetazoa" id="GAUT042420-PA"/>
    </source>
</evidence>
<protein>
    <submittedName>
        <fullName evidence="2">MIT_C domain-containing protein</fullName>
    </submittedName>
</protein>
<organism evidence="2 3">
    <name type="scientific">Glossina austeni</name>
    <name type="common">Savannah tsetse fly</name>
    <dbReference type="NCBI Taxonomy" id="7395"/>
    <lineage>
        <taxon>Eukaryota</taxon>
        <taxon>Metazoa</taxon>
        <taxon>Ecdysozoa</taxon>
        <taxon>Arthropoda</taxon>
        <taxon>Hexapoda</taxon>
        <taxon>Insecta</taxon>
        <taxon>Pterygota</taxon>
        <taxon>Neoptera</taxon>
        <taxon>Endopterygota</taxon>
        <taxon>Diptera</taxon>
        <taxon>Brachycera</taxon>
        <taxon>Muscomorpha</taxon>
        <taxon>Hippoboscoidea</taxon>
        <taxon>Glossinidae</taxon>
        <taxon>Glossina</taxon>
    </lineage>
</organism>
<dbReference type="InterPro" id="IPR036181">
    <property type="entry name" value="MIT_dom_sf"/>
</dbReference>
<dbReference type="InterPro" id="IPR038113">
    <property type="entry name" value="MITD1_C_sf"/>
</dbReference>
<dbReference type="InterPro" id="IPR032341">
    <property type="entry name" value="MITD1_C"/>
</dbReference>
<dbReference type="STRING" id="7395.A0A1A9VNA3"/>
<feature type="domain" description="MITD1 C-terminal phospholipase D-like" evidence="1">
    <location>
        <begin position="105"/>
        <end position="196"/>
    </location>
</feature>
<dbReference type="AlphaFoldDB" id="A0A1A9VNA3"/>
<dbReference type="SUPFAM" id="SSF116846">
    <property type="entry name" value="MIT domain"/>
    <property type="match status" value="1"/>
</dbReference>
<proteinExistence type="predicted"/>
<dbReference type="Pfam" id="PF16565">
    <property type="entry name" value="MIT_C"/>
    <property type="match status" value="1"/>
</dbReference>
<dbReference type="EnsemblMetazoa" id="GAUT042420-RA">
    <property type="protein sequence ID" value="GAUT042420-PA"/>
    <property type="gene ID" value="GAUT042420"/>
</dbReference>
<reference evidence="2" key="1">
    <citation type="submission" date="2020-05" db="UniProtKB">
        <authorList>
            <consortium name="EnsemblMetazoa"/>
        </authorList>
    </citation>
    <scope>IDENTIFICATION</scope>
    <source>
        <strain evidence="2">TTRI</strain>
    </source>
</reference>
<dbReference type="Proteomes" id="UP000078200">
    <property type="component" value="Unassembled WGS sequence"/>
</dbReference>
<dbReference type="VEuPathDB" id="VectorBase:GAUT042420"/>
<dbReference type="Gene3D" id="1.20.58.80">
    <property type="entry name" value="Phosphotransferase system, lactose/cellobiose-type IIA subunit"/>
    <property type="match status" value="1"/>
</dbReference>